<name>A0A060N5Q7_CLOBO</name>
<proteinExistence type="predicted"/>
<sequence length="58" mass="7356">MYDLIYNHTFFYFKYRNTKIVGKFSLKTIYILFDIDYNIINHIRYRINKNVRGNKYEY</sequence>
<accession>A0A060N5Q7</accession>
<gene>
    <name evidence="1" type="ORF">CBO05P2_147</name>
</gene>
<protein>
    <submittedName>
        <fullName evidence="1">Uncharacterized protein</fullName>
    </submittedName>
</protein>
<dbReference type="Proteomes" id="UP000054164">
    <property type="component" value="Unassembled WGS sequence"/>
</dbReference>
<dbReference type="AlphaFoldDB" id="A0A060N5Q7"/>
<dbReference type="HOGENOM" id="CLU_2971255_0_0_9"/>
<organism evidence="1">
    <name type="scientific">Clostridium botulinum B str. Osaka05</name>
    <dbReference type="NCBI Taxonomy" id="1407017"/>
    <lineage>
        <taxon>Bacteria</taxon>
        <taxon>Bacillati</taxon>
        <taxon>Bacillota</taxon>
        <taxon>Clostridia</taxon>
        <taxon>Eubacteriales</taxon>
        <taxon>Clostridiaceae</taxon>
        <taxon>Clostridium</taxon>
    </lineage>
</organism>
<evidence type="ECO:0000313" key="1">
    <source>
        <dbReference type="EMBL" id="BAO05172.1"/>
    </source>
</evidence>
<reference evidence="1" key="1">
    <citation type="submission" date="2013-10" db="EMBL/GenBank/DDBJ databases">
        <title>Draft genome sequence of Clostridium botulinum type B strain Osaka05.</title>
        <authorList>
            <person name="Sakaguchi Y."/>
            <person name="Hosomi K."/>
            <person name="Uchiyama J."/>
            <person name="Ogura Y."/>
            <person name="Sakaguchi M."/>
            <person name="Kohda T."/>
            <person name="Mukamoto M."/>
            <person name="Misawa N."/>
            <person name="Matsuzaki S."/>
            <person name="Hayashi T."/>
            <person name="Kozaki S."/>
        </authorList>
    </citation>
    <scope>NUCLEOTIDE SEQUENCE</scope>
    <source>
        <strain evidence="1">Osaka05</strain>
    </source>
</reference>
<dbReference type="EMBL" id="BA000059">
    <property type="protein sequence ID" value="BAO05172.1"/>
    <property type="molecule type" value="Genomic_DNA"/>
</dbReference>